<reference evidence="6 7" key="1">
    <citation type="submission" date="2019-03" db="EMBL/GenBank/DDBJ databases">
        <title>Draft genome sequences of novel Actinobacteria.</title>
        <authorList>
            <person name="Sahin N."/>
            <person name="Ay H."/>
            <person name="Saygin H."/>
        </authorList>
    </citation>
    <scope>NUCLEOTIDE SEQUENCE [LARGE SCALE GENOMIC DNA]</scope>
    <source>
        <strain evidence="6 7">5K138</strain>
    </source>
</reference>
<dbReference type="Proteomes" id="UP000294739">
    <property type="component" value="Unassembled WGS sequence"/>
</dbReference>
<dbReference type="SUPFAM" id="SSF102215">
    <property type="entry name" value="Creatininase"/>
    <property type="match status" value="1"/>
</dbReference>
<evidence type="ECO:0000256" key="4">
    <source>
        <dbReference type="ARBA" id="ARBA00022833"/>
    </source>
</evidence>
<keyword evidence="7" id="KW-1185">Reference proteome</keyword>
<comment type="similarity">
    <text evidence="5">Belongs to the creatininase superfamily.</text>
</comment>
<dbReference type="Gene3D" id="3.40.50.10310">
    <property type="entry name" value="Creatininase"/>
    <property type="match status" value="1"/>
</dbReference>
<proteinExistence type="inferred from homology"/>
<dbReference type="InterPro" id="IPR024087">
    <property type="entry name" value="Creatininase-like_sf"/>
</dbReference>
<dbReference type="GO" id="GO:0046872">
    <property type="term" value="F:metal ion binding"/>
    <property type="evidence" value="ECO:0007669"/>
    <property type="project" value="UniProtKB-KW"/>
</dbReference>
<dbReference type="Pfam" id="PF02633">
    <property type="entry name" value="Creatininase"/>
    <property type="match status" value="1"/>
</dbReference>
<dbReference type="AlphaFoldDB" id="A0A4R5DHX3"/>
<accession>A0A4R5DHX3</accession>
<name>A0A4R5DHX3_9ACTN</name>
<evidence type="ECO:0000313" key="6">
    <source>
        <dbReference type="EMBL" id="TDE10355.1"/>
    </source>
</evidence>
<dbReference type="GO" id="GO:0009231">
    <property type="term" value="P:riboflavin biosynthetic process"/>
    <property type="evidence" value="ECO:0007669"/>
    <property type="project" value="TreeGrafter"/>
</dbReference>
<comment type="cofactor">
    <cofactor evidence="1">
        <name>Zn(2+)</name>
        <dbReference type="ChEBI" id="CHEBI:29105"/>
    </cofactor>
</comment>
<evidence type="ECO:0000313" key="7">
    <source>
        <dbReference type="Proteomes" id="UP000294739"/>
    </source>
</evidence>
<sequence>MTYWEHLTSTRLGTIERSLPVVLPMGAIEQHGPHLPLATDRMIVDHFCRELDRRLGDDVLILPTISVGYSRHHDDFPGTLSLSHETLLNQIVETADSALEVGMSNLLILNAHGGNEGIGQVALERIGHRWPDRTIVRTTWWQVAAEALLELSTTGPGGVGHACELETSLLLEIAASLVDTDAIPARQNTSAFSWDVSDMLRGAPAVVYRRFADVSPTGVFGDPRAATAEKGRRISEVVSARLVALVRSLREG</sequence>
<dbReference type="EMBL" id="SMKZ01000014">
    <property type="protein sequence ID" value="TDE10355.1"/>
    <property type="molecule type" value="Genomic_DNA"/>
</dbReference>
<keyword evidence="3" id="KW-0378">Hydrolase</keyword>
<dbReference type="InterPro" id="IPR003785">
    <property type="entry name" value="Creatininase/forma_Hydrolase"/>
</dbReference>
<dbReference type="PANTHER" id="PTHR35005:SF1">
    <property type="entry name" value="2-AMINO-5-FORMYLAMINO-6-RIBOSYLAMINOPYRIMIDIN-4(3H)-ONE 5'-MONOPHOSPHATE DEFORMYLASE"/>
    <property type="match status" value="1"/>
</dbReference>
<gene>
    <name evidence="6" type="ORF">E1269_11675</name>
</gene>
<comment type="caution">
    <text evidence="6">The sequence shown here is derived from an EMBL/GenBank/DDBJ whole genome shotgun (WGS) entry which is preliminary data.</text>
</comment>
<evidence type="ECO:0000256" key="1">
    <source>
        <dbReference type="ARBA" id="ARBA00001947"/>
    </source>
</evidence>
<evidence type="ECO:0000256" key="5">
    <source>
        <dbReference type="ARBA" id="ARBA00024029"/>
    </source>
</evidence>
<evidence type="ECO:0000256" key="3">
    <source>
        <dbReference type="ARBA" id="ARBA00022801"/>
    </source>
</evidence>
<dbReference type="OrthoDB" id="9801445at2"/>
<keyword evidence="2" id="KW-0479">Metal-binding</keyword>
<dbReference type="RefSeq" id="WP_131894583.1">
    <property type="nucleotide sequence ID" value="NZ_SMKZ01000014.1"/>
</dbReference>
<dbReference type="InParanoid" id="A0A4R5DHX3"/>
<keyword evidence="4" id="KW-0862">Zinc</keyword>
<protein>
    <submittedName>
        <fullName evidence="6">Creatininase family protein</fullName>
    </submittedName>
</protein>
<dbReference type="PANTHER" id="PTHR35005">
    <property type="entry name" value="3-DEHYDRO-SCYLLO-INOSOSE HYDROLASE"/>
    <property type="match status" value="1"/>
</dbReference>
<evidence type="ECO:0000256" key="2">
    <source>
        <dbReference type="ARBA" id="ARBA00022723"/>
    </source>
</evidence>
<dbReference type="GO" id="GO:0016811">
    <property type="term" value="F:hydrolase activity, acting on carbon-nitrogen (but not peptide) bonds, in linear amides"/>
    <property type="evidence" value="ECO:0007669"/>
    <property type="project" value="TreeGrafter"/>
</dbReference>
<organism evidence="6 7">
    <name type="scientific">Jiangella asiatica</name>
    <dbReference type="NCBI Taxonomy" id="2530372"/>
    <lineage>
        <taxon>Bacteria</taxon>
        <taxon>Bacillati</taxon>
        <taxon>Actinomycetota</taxon>
        <taxon>Actinomycetes</taxon>
        <taxon>Jiangellales</taxon>
        <taxon>Jiangellaceae</taxon>
        <taxon>Jiangella</taxon>
    </lineage>
</organism>